<accession>A0A0C3GAD0</accession>
<dbReference type="PRINTS" id="PR00411">
    <property type="entry name" value="PNDRDTASEI"/>
</dbReference>
<keyword evidence="5" id="KW-0472">Membrane</keyword>
<dbReference type="HOGENOM" id="CLU_019845_2_0_1"/>
<feature type="transmembrane region" description="Helical" evidence="5">
    <location>
        <begin position="340"/>
        <end position="357"/>
    </location>
</feature>
<reference evidence="7 8" key="1">
    <citation type="submission" date="2014-04" db="EMBL/GenBank/DDBJ databases">
        <authorList>
            <consortium name="DOE Joint Genome Institute"/>
            <person name="Kuo A."/>
            <person name="Tarkka M."/>
            <person name="Buscot F."/>
            <person name="Kohler A."/>
            <person name="Nagy L.G."/>
            <person name="Floudas D."/>
            <person name="Copeland A."/>
            <person name="Barry K.W."/>
            <person name="Cichocki N."/>
            <person name="Veneault-Fourrey C."/>
            <person name="LaButti K."/>
            <person name="Lindquist E.A."/>
            <person name="Lipzen A."/>
            <person name="Lundell T."/>
            <person name="Morin E."/>
            <person name="Murat C."/>
            <person name="Sun H."/>
            <person name="Tunlid A."/>
            <person name="Henrissat B."/>
            <person name="Grigoriev I.V."/>
            <person name="Hibbett D.S."/>
            <person name="Martin F."/>
            <person name="Nordberg H.P."/>
            <person name="Cantor M.N."/>
            <person name="Hua S.X."/>
        </authorList>
    </citation>
    <scope>NUCLEOTIDE SEQUENCE [LARGE SCALE GENOMIC DNA]</scope>
    <source>
        <strain evidence="7 8">F 1598</strain>
    </source>
</reference>
<dbReference type="InterPro" id="IPR023753">
    <property type="entry name" value="FAD/NAD-binding_dom"/>
</dbReference>
<dbReference type="Proteomes" id="UP000054166">
    <property type="component" value="Unassembled WGS sequence"/>
</dbReference>
<sequence length="377" mass="40402">MSKKFDNQKNIVIVGGGSAGIQIARGLSAKLDASKYNLILVNSRPFSIHMLAGARMTTSDVDHLEDSAFIPYDKVFVNGNGSVKIGKVTAIDANKGTKGGVLTLADGGELPYEILVLAPGSTWNGAVAFPDDKDEITEWLKQWRGKYKKANHIVFVGGGAVGIESAGEIKDQFPHTKVTMVHGDNMLLNKTYPDKYRLAFAKGLKARGVDIIYNDFIHNLPDEGVVGVTTRNGKYLDADLVVLTTGPRPNTGFISTLGSDTLTERGNVKVDPTLQLPSHPDIYAAGDVIDWAEQKQAAKCTAHAAVVVANILDVVAGKIPVTKYKGSLELIVITNGKRGGAAYVGMLWGIMLGAWFARMVKGKDLLIPMGRKNAGLV</sequence>
<dbReference type="GO" id="GO:0004174">
    <property type="term" value="F:electron-transferring-flavoprotein dehydrogenase activity"/>
    <property type="evidence" value="ECO:0007669"/>
    <property type="project" value="TreeGrafter"/>
</dbReference>
<dbReference type="InterPro" id="IPR036188">
    <property type="entry name" value="FAD/NAD-bd_sf"/>
</dbReference>
<keyword evidence="3" id="KW-0274">FAD</keyword>
<evidence type="ECO:0000256" key="2">
    <source>
        <dbReference type="ARBA" id="ARBA00022630"/>
    </source>
</evidence>
<comment type="similarity">
    <text evidence="1">Belongs to the FAD-dependent oxidoreductase family.</text>
</comment>
<dbReference type="AlphaFoldDB" id="A0A0C3GAD0"/>
<keyword evidence="4" id="KW-0560">Oxidoreductase</keyword>
<dbReference type="InParanoid" id="A0A0C3GAD0"/>
<dbReference type="PANTHER" id="PTHR43735:SF3">
    <property type="entry name" value="FERROPTOSIS SUPPRESSOR PROTEIN 1"/>
    <property type="match status" value="1"/>
</dbReference>
<dbReference type="Gene3D" id="3.50.50.100">
    <property type="match status" value="1"/>
</dbReference>
<evidence type="ECO:0000256" key="1">
    <source>
        <dbReference type="ARBA" id="ARBA00006442"/>
    </source>
</evidence>
<evidence type="ECO:0000256" key="3">
    <source>
        <dbReference type="ARBA" id="ARBA00022827"/>
    </source>
</evidence>
<dbReference type="SUPFAM" id="SSF51905">
    <property type="entry name" value="FAD/NAD(P)-binding domain"/>
    <property type="match status" value="1"/>
</dbReference>
<dbReference type="GO" id="GO:0005737">
    <property type="term" value="C:cytoplasm"/>
    <property type="evidence" value="ECO:0007669"/>
    <property type="project" value="TreeGrafter"/>
</dbReference>
<evidence type="ECO:0000256" key="5">
    <source>
        <dbReference type="SAM" id="Phobius"/>
    </source>
</evidence>
<name>A0A0C3GAD0_PILCF</name>
<dbReference type="PANTHER" id="PTHR43735">
    <property type="entry name" value="APOPTOSIS-INDUCING FACTOR 1"/>
    <property type="match status" value="1"/>
</dbReference>
<dbReference type="GO" id="GO:0050660">
    <property type="term" value="F:flavin adenine dinucleotide binding"/>
    <property type="evidence" value="ECO:0007669"/>
    <property type="project" value="TreeGrafter"/>
</dbReference>
<proteinExistence type="inferred from homology"/>
<dbReference type="EMBL" id="KN832976">
    <property type="protein sequence ID" value="KIM88684.1"/>
    <property type="molecule type" value="Genomic_DNA"/>
</dbReference>
<organism evidence="7 8">
    <name type="scientific">Piloderma croceum (strain F 1598)</name>
    <dbReference type="NCBI Taxonomy" id="765440"/>
    <lineage>
        <taxon>Eukaryota</taxon>
        <taxon>Fungi</taxon>
        <taxon>Dikarya</taxon>
        <taxon>Basidiomycota</taxon>
        <taxon>Agaricomycotina</taxon>
        <taxon>Agaricomycetes</taxon>
        <taxon>Agaricomycetidae</taxon>
        <taxon>Atheliales</taxon>
        <taxon>Atheliaceae</taxon>
        <taxon>Piloderma</taxon>
    </lineage>
</organism>
<evidence type="ECO:0000256" key="4">
    <source>
        <dbReference type="ARBA" id="ARBA00023002"/>
    </source>
</evidence>
<dbReference type="PRINTS" id="PR00368">
    <property type="entry name" value="FADPNR"/>
</dbReference>
<keyword evidence="5" id="KW-0812">Transmembrane</keyword>
<evidence type="ECO:0000313" key="7">
    <source>
        <dbReference type="EMBL" id="KIM88684.1"/>
    </source>
</evidence>
<keyword evidence="5" id="KW-1133">Transmembrane helix</keyword>
<protein>
    <recommendedName>
        <fullName evidence="6">FAD/NAD(P)-binding domain-containing protein</fullName>
    </recommendedName>
</protein>
<keyword evidence="8" id="KW-1185">Reference proteome</keyword>
<dbReference type="OrthoDB" id="202203at2759"/>
<dbReference type="Pfam" id="PF07992">
    <property type="entry name" value="Pyr_redox_2"/>
    <property type="match status" value="1"/>
</dbReference>
<dbReference type="STRING" id="765440.A0A0C3GAD0"/>
<gene>
    <name evidence="7" type="ORF">PILCRDRAFT_813654</name>
</gene>
<evidence type="ECO:0000259" key="6">
    <source>
        <dbReference type="Pfam" id="PF07992"/>
    </source>
</evidence>
<reference evidence="8" key="2">
    <citation type="submission" date="2015-01" db="EMBL/GenBank/DDBJ databases">
        <title>Evolutionary Origins and Diversification of the Mycorrhizal Mutualists.</title>
        <authorList>
            <consortium name="DOE Joint Genome Institute"/>
            <consortium name="Mycorrhizal Genomics Consortium"/>
            <person name="Kohler A."/>
            <person name="Kuo A."/>
            <person name="Nagy L.G."/>
            <person name="Floudas D."/>
            <person name="Copeland A."/>
            <person name="Barry K.W."/>
            <person name="Cichocki N."/>
            <person name="Veneault-Fourrey C."/>
            <person name="LaButti K."/>
            <person name="Lindquist E.A."/>
            <person name="Lipzen A."/>
            <person name="Lundell T."/>
            <person name="Morin E."/>
            <person name="Murat C."/>
            <person name="Riley R."/>
            <person name="Ohm R."/>
            <person name="Sun H."/>
            <person name="Tunlid A."/>
            <person name="Henrissat B."/>
            <person name="Grigoriev I.V."/>
            <person name="Hibbett D.S."/>
            <person name="Martin F."/>
        </authorList>
    </citation>
    <scope>NUCLEOTIDE SEQUENCE [LARGE SCALE GENOMIC DNA]</scope>
    <source>
        <strain evidence="8">F 1598</strain>
    </source>
</reference>
<keyword evidence="2" id="KW-0285">Flavoprotein</keyword>
<evidence type="ECO:0000313" key="8">
    <source>
        <dbReference type="Proteomes" id="UP000054166"/>
    </source>
</evidence>
<feature type="domain" description="FAD/NAD(P)-binding" evidence="6">
    <location>
        <begin position="10"/>
        <end position="298"/>
    </location>
</feature>